<name>A0A024UTB7_9STRA</name>
<dbReference type="EC" id="3.1.3.2" evidence="3"/>
<dbReference type="CDD" id="cd00839">
    <property type="entry name" value="MPP_PAPs"/>
    <property type="match status" value="1"/>
</dbReference>
<feature type="domain" description="Calcineurin-like phosphoesterase" evidence="4">
    <location>
        <begin position="116"/>
        <end position="334"/>
    </location>
</feature>
<evidence type="ECO:0000313" key="6">
    <source>
        <dbReference type="EMBL" id="ETW09761.1"/>
    </source>
</evidence>
<dbReference type="PANTHER" id="PTHR45867">
    <property type="entry name" value="PURPLE ACID PHOSPHATASE"/>
    <property type="match status" value="1"/>
</dbReference>
<protein>
    <recommendedName>
        <fullName evidence="3">Purple acid phosphatase</fullName>
        <ecNumber evidence="3">3.1.3.2</ecNumber>
    </recommendedName>
</protein>
<comment type="catalytic activity">
    <reaction evidence="3">
        <text>a phosphate monoester + H2O = an alcohol + phosphate</text>
        <dbReference type="Rhea" id="RHEA:15017"/>
        <dbReference type="ChEBI" id="CHEBI:15377"/>
        <dbReference type="ChEBI" id="CHEBI:30879"/>
        <dbReference type="ChEBI" id="CHEBI:43474"/>
        <dbReference type="ChEBI" id="CHEBI:67140"/>
        <dbReference type="EC" id="3.1.3.2"/>
    </reaction>
</comment>
<dbReference type="InterPro" id="IPR015914">
    <property type="entry name" value="PAPs_N"/>
</dbReference>
<dbReference type="RefSeq" id="XP_008861172.1">
    <property type="nucleotide sequence ID" value="XM_008862950.1"/>
</dbReference>
<dbReference type="Gene3D" id="2.60.40.380">
    <property type="entry name" value="Purple acid phosphatase-like, N-terminal"/>
    <property type="match status" value="1"/>
</dbReference>
<evidence type="ECO:0000256" key="1">
    <source>
        <dbReference type="ARBA" id="ARBA00022729"/>
    </source>
</evidence>
<dbReference type="AlphaFoldDB" id="A0A024UTB7"/>
<dbReference type="InterPro" id="IPR029052">
    <property type="entry name" value="Metallo-depent_PP-like"/>
</dbReference>
<dbReference type="eggNOG" id="KOG1378">
    <property type="taxonomic scope" value="Eukaryota"/>
</dbReference>
<gene>
    <name evidence="6" type="ORF">H310_00246</name>
</gene>
<accession>A0A024UTB7</accession>
<dbReference type="VEuPathDB" id="FungiDB:H310_00246"/>
<dbReference type="EMBL" id="KI913952">
    <property type="protein sequence ID" value="ETW09761.1"/>
    <property type="molecule type" value="Genomic_DNA"/>
</dbReference>
<sequence>MTVTWTTRQAVEGPQVWFALANQTRASLNDMQVVLASTKVYYSEGDYSLFNHYATLPGLLPHKRYDYIVGSKNPNTVTSTRHTFTTAKGADADSFAAAVYGDMGVLKSDHSIAYLNRMDGVDFFWHIGDTSYADDALEHPGTDKNAFMYEHVYNEFMEKLAPAMASRAYMVTVGNHEAECYSPACLRSTFKKDHLGNFSAFNTRFHMPSQDSNGMLNMWYSWTHGPVQFISVNSEIDFPGAVLDEQTGTHHNGGFGDQLKWLEQALASAKRQRDMFPWIFVGIHRPLYSVFIENSTYGRLSHVRKVTRALQTAFEAFFLEYRVDAVVVGHVHSYERHVPIAHGRAVVDGVNAAKTGYDNPKAPVYILTGAAGNVEDLTP</sequence>
<evidence type="ECO:0000256" key="2">
    <source>
        <dbReference type="ARBA" id="ARBA00023180"/>
    </source>
</evidence>
<dbReference type="OrthoDB" id="45007at2759"/>
<feature type="domain" description="Purple acid phosphatase N-terminal" evidence="5">
    <location>
        <begin position="1"/>
        <end position="86"/>
    </location>
</feature>
<dbReference type="InterPro" id="IPR008963">
    <property type="entry name" value="Purple_acid_Pase-like_N"/>
</dbReference>
<dbReference type="PANTHER" id="PTHR45867:SF3">
    <property type="entry name" value="ACID PHOSPHATASE TYPE 7"/>
    <property type="match status" value="1"/>
</dbReference>
<keyword evidence="3" id="KW-0378">Hydrolase</keyword>
<proteinExistence type="inferred from homology"/>
<dbReference type="GO" id="GO:0003993">
    <property type="term" value="F:acid phosphatase activity"/>
    <property type="evidence" value="ECO:0007669"/>
    <property type="project" value="UniProtKB-EC"/>
</dbReference>
<dbReference type="STRING" id="157072.A0A024UTB7"/>
<dbReference type="Pfam" id="PF00149">
    <property type="entry name" value="Metallophos"/>
    <property type="match status" value="1"/>
</dbReference>
<dbReference type="SUPFAM" id="SSF49363">
    <property type="entry name" value="Purple acid phosphatase, N-terminal domain"/>
    <property type="match status" value="1"/>
</dbReference>
<dbReference type="InterPro" id="IPR041792">
    <property type="entry name" value="MPP_PAP"/>
</dbReference>
<dbReference type="Pfam" id="PF16656">
    <property type="entry name" value="Pur_ac_phosph_N"/>
    <property type="match status" value="1"/>
</dbReference>
<reference evidence="6" key="1">
    <citation type="submission" date="2013-12" db="EMBL/GenBank/DDBJ databases">
        <title>The Genome Sequence of Aphanomyces invadans NJM9701.</title>
        <authorList>
            <consortium name="The Broad Institute Genomics Platform"/>
            <person name="Russ C."/>
            <person name="Tyler B."/>
            <person name="van West P."/>
            <person name="Dieguez-Uribeondo J."/>
            <person name="Young S.K."/>
            <person name="Zeng Q."/>
            <person name="Gargeya S."/>
            <person name="Fitzgerald M."/>
            <person name="Abouelleil A."/>
            <person name="Alvarado L."/>
            <person name="Chapman S.B."/>
            <person name="Gainer-Dewar J."/>
            <person name="Goldberg J."/>
            <person name="Griggs A."/>
            <person name="Gujja S."/>
            <person name="Hansen M."/>
            <person name="Howarth C."/>
            <person name="Imamovic A."/>
            <person name="Ireland A."/>
            <person name="Larimer J."/>
            <person name="McCowan C."/>
            <person name="Murphy C."/>
            <person name="Pearson M."/>
            <person name="Poon T.W."/>
            <person name="Priest M."/>
            <person name="Roberts A."/>
            <person name="Saif S."/>
            <person name="Shea T."/>
            <person name="Sykes S."/>
            <person name="Wortman J."/>
            <person name="Nusbaum C."/>
            <person name="Birren B."/>
        </authorList>
    </citation>
    <scope>NUCLEOTIDE SEQUENCE [LARGE SCALE GENOMIC DNA]</scope>
    <source>
        <strain evidence="6">NJM9701</strain>
    </source>
</reference>
<evidence type="ECO:0000259" key="4">
    <source>
        <dbReference type="Pfam" id="PF00149"/>
    </source>
</evidence>
<dbReference type="Gene3D" id="3.60.21.10">
    <property type="match status" value="1"/>
</dbReference>
<dbReference type="SUPFAM" id="SSF56300">
    <property type="entry name" value="Metallo-dependent phosphatases"/>
    <property type="match status" value="1"/>
</dbReference>
<evidence type="ECO:0000259" key="5">
    <source>
        <dbReference type="Pfam" id="PF16656"/>
    </source>
</evidence>
<organism evidence="6">
    <name type="scientific">Aphanomyces invadans</name>
    <dbReference type="NCBI Taxonomy" id="157072"/>
    <lineage>
        <taxon>Eukaryota</taxon>
        <taxon>Sar</taxon>
        <taxon>Stramenopiles</taxon>
        <taxon>Oomycota</taxon>
        <taxon>Saprolegniomycetes</taxon>
        <taxon>Saprolegniales</taxon>
        <taxon>Verrucalvaceae</taxon>
        <taxon>Aphanomyces</taxon>
    </lineage>
</organism>
<keyword evidence="1" id="KW-0732">Signal</keyword>
<dbReference type="GeneID" id="20077296"/>
<dbReference type="InterPro" id="IPR004843">
    <property type="entry name" value="Calcineurin-like_PHP"/>
</dbReference>
<keyword evidence="2" id="KW-0325">Glycoprotein</keyword>
<evidence type="ECO:0000256" key="3">
    <source>
        <dbReference type="RuleBase" id="RU361203"/>
    </source>
</evidence>
<dbReference type="GO" id="GO:0046872">
    <property type="term" value="F:metal ion binding"/>
    <property type="evidence" value="ECO:0007669"/>
    <property type="project" value="InterPro"/>
</dbReference>
<comment type="similarity">
    <text evidence="3">Belongs to the metallophosphoesterase superfamily. Purple acid phosphatase family.</text>
</comment>